<evidence type="ECO:0008006" key="5">
    <source>
        <dbReference type="Google" id="ProtNLM"/>
    </source>
</evidence>
<dbReference type="EMBL" id="JACHHU010000037">
    <property type="protein sequence ID" value="MBB6544822.1"/>
    <property type="molecule type" value="Genomic_DNA"/>
</dbReference>
<name>A0A7X0NJV8_9GAMM</name>
<keyword evidence="4" id="KW-1185">Reference proteome</keyword>
<dbReference type="PANTHER" id="PTHR35936:SF17">
    <property type="entry name" value="ARGININE-BINDING EXTRACELLULAR PROTEIN ARTP"/>
    <property type="match status" value="1"/>
</dbReference>
<dbReference type="PANTHER" id="PTHR35936">
    <property type="entry name" value="MEMBRANE-BOUND LYTIC MUREIN TRANSGLYCOSYLASE F"/>
    <property type="match status" value="1"/>
</dbReference>
<evidence type="ECO:0000313" key="3">
    <source>
        <dbReference type="EMBL" id="MBB6544822.1"/>
    </source>
</evidence>
<protein>
    <recommendedName>
        <fullName evidence="5">Solute-binding protein family 3/N-terminal domain-containing protein</fullName>
    </recommendedName>
</protein>
<sequence>MSKWFVFLLFTVHLSFTIQASEYHFASVENVAEQEVGQIVLTEIYQQLGIDVSISAFSAKRAEYEATTGLKDGEIMRIWAYGDENKNLIRVPTPYYHIATTAFINKDSKLVIDDKKDLAGHRIAIVSGFKHTKAITKGLKLIVETHSTTNSFKLLEQGAVDIVLADYIDGLWTLSKLAMDHNIIASPKPLKQLNLYHYIHQDNQQLVEVVDNKIAELAASGELDSIIQKAQHQVYGNVKTALDFAPLVNQ</sequence>
<evidence type="ECO:0000313" key="4">
    <source>
        <dbReference type="Proteomes" id="UP000537141"/>
    </source>
</evidence>
<gene>
    <name evidence="3" type="ORF">HNQ55_003355</name>
</gene>
<reference evidence="3 4" key="1">
    <citation type="submission" date="2020-08" db="EMBL/GenBank/DDBJ databases">
        <title>Genomic Encyclopedia of Type Strains, Phase IV (KMG-IV): sequencing the most valuable type-strain genomes for metagenomic binning, comparative biology and taxonomic classification.</title>
        <authorList>
            <person name="Goeker M."/>
        </authorList>
    </citation>
    <scope>NUCLEOTIDE SEQUENCE [LARGE SCALE GENOMIC DNA]</scope>
    <source>
        <strain evidence="3 4">DSM 26287</strain>
    </source>
</reference>
<organism evidence="3 4">
    <name type="scientific">Thalassotalea piscium</name>
    <dbReference type="NCBI Taxonomy" id="1230533"/>
    <lineage>
        <taxon>Bacteria</taxon>
        <taxon>Pseudomonadati</taxon>
        <taxon>Pseudomonadota</taxon>
        <taxon>Gammaproteobacteria</taxon>
        <taxon>Alteromonadales</taxon>
        <taxon>Colwelliaceae</taxon>
        <taxon>Thalassotalea</taxon>
    </lineage>
</organism>
<evidence type="ECO:0000256" key="1">
    <source>
        <dbReference type="ARBA" id="ARBA00010333"/>
    </source>
</evidence>
<evidence type="ECO:0000256" key="2">
    <source>
        <dbReference type="SAM" id="SignalP"/>
    </source>
</evidence>
<dbReference type="RefSeq" id="WP_184426277.1">
    <property type="nucleotide sequence ID" value="NZ_AP027362.1"/>
</dbReference>
<accession>A0A7X0NJV8</accession>
<dbReference type="Proteomes" id="UP000537141">
    <property type="component" value="Unassembled WGS sequence"/>
</dbReference>
<dbReference type="SUPFAM" id="SSF53850">
    <property type="entry name" value="Periplasmic binding protein-like II"/>
    <property type="match status" value="1"/>
</dbReference>
<feature type="chain" id="PRO_5031396666" description="Solute-binding protein family 3/N-terminal domain-containing protein" evidence="2">
    <location>
        <begin position="21"/>
        <end position="250"/>
    </location>
</feature>
<keyword evidence="2" id="KW-0732">Signal</keyword>
<comment type="similarity">
    <text evidence="1">Belongs to the bacterial solute-binding protein 3 family.</text>
</comment>
<dbReference type="AlphaFoldDB" id="A0A7X0NJV8"/>
<feature type="signal peptide" evidence="2">
    <location>
        <begin position="1"/>
        <end position="20"/>
    </location>
</feature>
<dbReference type="Gene3D" id="3.40.190.10">
    <property type="entry name" value="Periplasmic binding protein-like II"/>
    <property type="match status" value="2"/>
</dbReference>
<proteinExistence type="inferred from homology"/>
<comment type="caution">
    <text evidence="3">The sequence shown here is derived from an EMBL/GenBank/DDBJ whole genome shotgun (WGS) entry which is preliminary data.</text>
</comment>